<dbReference type="RefSeq" id="XP_062737034.1">
    <property type="nucleotide sequence ID" value="XM_062871855.1"/>
</dbReference>
<organism evidence="1 2">
    <name type="scientific">Podospora bellae-mahoneyi</name>
    <dbReference type="NCBI Taxonomy" id="2093777"/>
    <lineage>
        <taxon>Eukaryota</taxon>
        <taxon>Fungi</taxon>
        <taxon>Dikarya</taxon>
        <taxon>Ascomycota</taxon>
        <taxon>Pezizomycotina</taxon>
        <taxon>Sordariomycetes</taxon>
        <taxon>Sordariomycetidae</taxon>
        <taxon>Sordariales</taxon>
        <taxon>Podosporaceae</taxon>
        <taxon>Podospora</taxon>
    </lineage>
</organism>
<reference evidence="1 2" key="1">
    <citation type="journal article" date="2023" name="bioRxiv">
        <title>High-quality genome assemblies of four members of thePodospora anserinaspecies complex.</title>
        <authorList>
            <person name="Ament-Velasquez S.L."/>
            <person name="Vogan A.A."/>
            <person name="Wallerman O."/>
            <person name="Hartmann F."/>
            <person name="Gautier V."/>
            <person name="Silar P."/>
            <person name="Giraud T."/>
            <person name="Johannesson H."/>
        </authorList>
    </citation>
    <scope>NUCLEOTIDE SEQUENCE [LARGE SCALE GENOMIC DNA]</scope>
    <source>
        <strain evidence="1 2">CBS 112042</strain>
    </source>
</reference>
<protein>
    <submittedName>
        <fullName evidence="1">Uncharacterized protein</fullName>
    </submittedName>
</protein>
<dbReference type="EMBL" id="JAFFGZ010000001">
    <property type="protein sequence ID" value="KAK4648058.1"/>
    <property type="molecule type" value="Genomic_DNA"/>
</dbReference>
<proteinExistence type="predicted"/>
<comment type="caution">
    <text evidence="1">The sequence shown here is derived from an EMBL/GenBank/DDBJ whole genome shotgun (WGS) entry which is preliminary data.</text>
</comment>
<dbReference type="GeneID" id="87890919"/>
<keyword evidence="2" id="KW-1185">Reference proteome</keyword>
<gene>
    <name evidence="1" type="ORF">QC761_0007280</name>
</gene>
<name>A0ABR0FX48_9PEZI</name>
<dbReference type="Proteomes" id="UP001322138">
    <property type="component" value="Unassembled WGS sequence"/>
</dbReference>
<sequence length="55" mass="6488">MSLARAMFHLLEAQQVKKLAEADMEAQIRKRYMAVMRVSRDKDQMEIDAVNSMWD</sequence>
<evidence type="ECO:0000313" key="1">
    <source>
        <dbReference type="EMBL" id="KAK4648058.1"/>
    </source>
</evidence>
<evidence type="ECO:0000313" key="2">
    <source>
        <dbReference type="Proteomes" id="UP001322138"/>
    </source>
</evidence>
<accession>A0ABR0FX48</accession>